<evidence type="ECO:0000256" key="1">
    <source>
        <dbReference type="SAM" id="Phobius"/>
    </source>
</evidence>
<protein>
    <submittedName>
        <fullName evidence="2">Uncharacterized protein</fullName>
    </submittedName>
</protein>
<dbReference type="Proteomes" id="UP000001476">
    <property type="component" value="Chromosome"/>
</dbReference>
<sequence>MVAAIASFFVIGTGFYHSSADKFFLYLQVNVLWNNGFVVAFYIVLRNKPVIFNSGLVKKVGGVGLLKQGMCCIE</sequence>
<dbReference type="AlphaFoldDB" id="C4Z2G6"/>
<organism evidence="2 3">
    <name type="scientific">Lachnospira eligens (strain ATCC 27750 / DSM 3376 / VPI C15-48 / C15-B4)</name>
    <name type="common">Eubacterium eligens</name>
    <dbReference type="NCBI Taxonomy" id="515620"/>
    <lineage>
        <taxon>Bacteria</taxon>
        <taxon>Bacillati</taxon>
        <taxon>Bacillota</taxon>
        <taxon>Clostridia</taxon>
        <taxon>Lachnospirales</taxon>
        <taxon>Lachnospiraceae</taxon>
        <taxon>Lachnospira</taxon>
    </lineage>
</organism>
<keyword evidence="1" id="KW-1133">Transmembrane helix</keyword>
<feature type="transmembrane region" description="Helical" evidence="1">
    <location>
        <begin position="23"/>
        <end position="45"/>
    </location>
</feature>
<reference evidence="2 3" key="1">
    <citation type="journal article" date="2009" name="Proc. Natl. Acad. Sci. U.S.A.">
        <title>Characterizing a model human gut microbiota composed of members of its two dominant bacterial phyla.</title>
        <authorList>
            <person name="Mahowald M.A."/>
            <person name="Rey F.E."/>
            <person name="Seedorf H."/>
            <person name="Turnbaugh P.J."/>
            <person name="Fulton R.S."/>
            <person name="Wollam A."/>
            <person name="Shah N."/>
            <person name="Wang C."/>
            <person name="Magrini V."/>
            <person name="Wilson R.K."/>
            <person name="Cantarel B.L."/>
            <person name="Coutinho P.M."/>
            <person name="Henrissat B."/>
            <person name="Crock L.W."/>
            <person name="Russell A."/>
            <person name="Verberkmoes N.C."/>
            <person name="Hettich R.L."/>
            <person name="Gordon J.I."/>
        </authorList>
    </citation>
    <scope>NUCLEOTIDE SEQUENCE [LARGE SCALE GENOMIC DNA]</scope>
    <source>
        <strain evidence="3">ATCC 27750 / DSM 3376 / VPI C15-48 / C15-B4</strain>
    </source>
</reference>
<dbReference type="EMBL" id="CP001104">
    <property type="protein sequence ID" value="ACR72541.1"/>
    <property type="molecule type" value="Genomic_DNA"/>
</dbReference>
<dbReference type="HOGENOM" id="CLU_2682276_0_0_9"/>
<keyword evidence="3" id="KW-1185">Reference proteome</keyword>
<dbReference type="KEGG" id="eel:EUBELI_01549"/>
<gene>
    <name evidence="2" type="ordered locus">EUBELI_01549</name>
</gene>
<keyword evidence="1" id="KW-0472">Membrane</keyword>
<evidence type="ECO:0000313" key="2">
    <source>
        <dbReference type="EMBL" id="ACR72541.1"/>
    </source>
</evidence>
<dbReference type="STRING" id="515620.EUBELI_01549"/>
<accession>C4Z2G6</accession>
<proteinExistence type="predicted"/>
<evidence type="ECO:0000313" key="3">
    <source>
        <dbReference type="Proteomes" id="UP000001476"/>
    </source>
</evidence>
<keyword evidence="1" id="KW-0812">Transmembrane</keyword>
<name>C4Z2G6_LACE2</name>
<dbReference type="eggNOG" id="ENOG502ZHY7">
    <property type="taxonomic scope" value="Bacteria"/>
</dbReference>